<dbReference type="Gene3D" id="3.80.10.10">
    <property type="entry name" value="Ribonuclease Inhibitor"/>
    <property type="match status" value="1"/>
</dbReference>
<feature type="region of interest" description="Disordered" evidence="9">
    <location>
        <begin position="470"/>
        <end position="490"/>
    </location>
</feature>
<dbReference type="SUPFAM" id="SSF50249">
    <property type="entry name" value="Nucleic acid-binding proteins"/>
    <property type="match status" value="1"/>
</dbReference>
<evidence type="ECO:0000313" key="12">
    <source>
        <dbReference type="WBParaSite" id="EN70_9260"/>
    </source>
</evidence>
<feature type="repeat" description="ANK" evidence="8">
    <location>
        <begin position="608"/>
        <end position="640"/>
    </location>
</feature>
<dbReference type="Pfam" id="PF12796">
    <property type="entry name" value="Ank_2"/>
    <property type="match status" value="1"/>
</dbReference>
<evidence type="ECO:0000256" key="4">
    <source>
        <dbReference type="ARBA" id="ARBA00022737"/>
    </source>
</evidence>
<evidence type="ECO:0000256" key="3">
    <source>
        <dbReference type="ARBA" id="ARBA00022614"/>
    </source>
</evidence>
<dbReference type="Gene3D" id="1.25.40.10">
    <property type="entry name" value="Tetratricopeptide repeat domain"/>
    <property type="match status" value="2"/>
</dbReference>
<evidence type="ECO:0000256" key="1">
    <source>
        <dbReference type="ARBA" id="ARBA00004123"/>
    </source>
</evidence>
<evidence type="ECO:0000256" key="5">
    <source>
        <dbReference type="ARBA" id="ARBA00022884"/>
    </source>
</evidence>
<dbReference type="Gene3D" id="1.25.40.20">
    <property type="entry name" value="Ankyrin repeat-containing domain"/>
    <property type="match status" value="2"/>
</dbReference>
<evidence type="ECO:0000256" key="9">
    <source>
        <dbReference type="SAM" id="MobiDB-lite"/>
    </source>
</evidence>
<evidence type="ECO:0000256" key="8">
    <source>
        <dbReference type="PROSITE-ProRule" id="PRU00023"/>
    </source>
</evidence>
<evidence type="ECO:0000256" key="6">
    <source>
        <dbReference type="ARBA" id="ARBA00023242"/>
    </source>
</evidence>
<keyword evidence="4" id="KW-0677">Repeat</keyword>
<keyword evidence="5" id="KW-0694">RNA-binding</keyword>
<comment type="subcellular location">
    <subcellularLocation>
        <location evidence="1">Nucleus</location>
    </subcellularLocation>
</comment>
<dbReference type="InterPro" id="IPR002110">
    <property type="entry name" value="Ankyrin_rpt"/>
</dbReference>
<dbReference type="Pfam" id="PF21262">
    <property type="entry name" value="RRP40_S1"/>
    <property type="match status" value="1"/>
</dbReference>
<dbReference type="PANTHER" id="PTHR46358">
    <property type="entry name" value="TONSOKU-LIKE PROTEIN"/>
    <property type="match status" value="1"/>
</dbReference>
<dbReference type="Pfam" id="PF15985">
    <property type="entry name" value="KH_6"/>
    <property type="match status" value="1"/>
</dbReference>
<dbReference type="Gene3D" id="2.40.50.140">
    <property type="entry name" value="Nucleic acid-binding proteins"/>
    <property type="match status" value="1"/>
</dbReference>
<keyword evidence="3" id="KW-0433">Leucine-rich repeat</keyword>
<dbReference type="InterPro" id="IPR012340">
    <property type="entry name" value="NA-bd_OB-fold"/>
</dbReference>
<dbReference type="SUPFAM" id="SSF52047">
    <property type="entry name" value="RNI-like"/>
    <property type="match status" value="1"/>
</dbReference>
<dbReference type="GO" id="GO:0043596">
    <property type="term" value="C:nuclear replication fork"/>
    <property type="evidence" value="ECO:0007669"/>
    <property type="project" value="TreeGrafter"/>
</dbReference>
<dbReference type="SUPFAM" id="SSF48403">
    <property type="entry name" value="Ankyrin repeat"/>
    <property type="match status" value="1"/>
</dbReference>
<dbReference type="OrthoDB" id="4772757at2759"/>
<dbReference type="InterPro" id="IPR019734">
    <property type="entry name" value="TPR_rpt"/>
</dbReference>
<dbReference type="GO" id="GO:0031297">
    <property type="term" value="P:replication fork processing"/>
    <property type="evidence" value="ECO:0007669"/>
    <property type="project" value="TreeGrafter"/>
</dbReference>
<dbReference type="GO" id="GO:0000724">
    <property type="term" value="P:double-strand break repair via homologous recombination"/>
    <property type="evidence" value="ECO:0007669"/>
    <property type="project" value="TreeGrafter"/>
</dbReference>
<dbReference type="PANTHER" id="PTHR46358:SF1">
    <property type="entry name" value="TONSOKU-LIKE PROTEIN"/>
    <property type="match status" value="1"/>
</dbReference>
<dbReference type="InterPro" id="IPR037319">
    <property type="entry name" value="Rrp40_S1"/>
</dbReference>
<gene>
    <name evidence="12" type="primary">LOAG_17978</name>
</gene>
<dbReference type="SUPFAM" id="SSF54791">
    <property type="entry name" value="Eukaryotic type KH-domain (KH-domain type I)"/>
    <property type="match status" value="1"/>
</dbReference>
<dbReference type="SMART" id="SM00248">
    <property type="entry name" value="ANK"/>
    <property type="match status" value="3"/>
</dbReference>
<dbReference type="InterPro" id="IPR004088">
    <property type="entry name" value="KH_dom_type_1"/>
</dbReference>
<dbReference type="PROSITE" id="PS50088">
    <property type="entry name" value="ANK_REPEAT"/>
    <property type="match status" value="3"/>
</dbReference>
<feature type="repeat" description="ANK" evidence="8">
    <location>
        <begin position="562"/>
        <end position="594"/>
    </location>
</feature>
<dbReference type="GO" id="GO:0003723">
    <property type="term" value="F:RNA binding"/>
    <property type="evidence" value="ECO:0007669"/>
    <property type="project" value="UniProtKB-KW"/>
</dbReference>
<dbReference type="CDD" id="cd05790">
    <property type="entry name" value="S1_Rrp40"/>
    <property type="match status" value="1"/>
</dbReference>
<feature type="repeat" description="ANK" evidence="8">
    <location>
        <begin position="529"/>
        <end position="561"/>
    </location>
</feature>
<comment type="similarity">
    <text evidence="2">Belongs to the RRP40 family.</text>
</comment>
<dbReference type="Proteomes" id="UP000095285">
    <property type="component" value="Unassembled WGS sequence"/>
</dbReference>
<dbReference type="InterPro" id="IPR036770">
    <property type="entry name" value="Ankyrin_rpt-contain_sf"/>
</dbReference>
<organism evidence="11 12">
    <name type="scientific">Loa loa</name>
    <name type="common">Eye worm</name>
    <name type="synonym">Filaria loa</name>
    <dbReference type="NCBI Taxonomy" id="7209"/>
    <lineage>
        <taxon>Eukaryota</taxon>
        <taxon>Metazoa</taxon>
        <taxon>Ecdysozoa</taxon>
        <taxon>Nematoda</taxon>
        <taxon>Chromadorea</taxon>
        <taxon>Rhabditida</taxon>
        <taxon>Spirurina</taxon>
        <taxon>Spiruromorpha</taxon>
        <taxon>Filarioidea</taxon>
        <taxon>Onchocercidae</taxon>
        <taxon>Loa</taxon>
    </lineage>
</organism>
<dbReference type="InterPro" id="IPR011990">
    <property type="entry name" value="TPR-like_helical_dom_sf"/>
</dbReference>
<dbReference type="InterPro" id="IPR036612">
    <property type="entry name" value="KH_dom_type_1_sf"/>
</dbReference>
<keyword evidence="11" id="KW-1185">Reference proteome</keyword>
<dbReference type="Pfam" id="PF00023">
    <property type="entry name" value="Ank"/>
    <property type="match status" value="1"/>
</dbReference>
<accession>A0A1I7W3I7</accession>
<dbReference type="eggNOG" id="KOG0504">
    <property type="taxonomic scope" value="Eukaryota"/>
</dbReference>
<evidence type="ECO:0000256" key="7">
    <source>
        <dbReference type="ARBA" id="ARBA00030615"/>
    </source>
</evidence>
<feature type="domain" description="K Homology" evidence="10">
    <location>
        <begin position="1435"/>
        <end position="1479"/>
    </location>
</feature>
<evidence type="ECO:0000256" key="2">
    <source>
        <dbReference type="ARBA" id="ARBA00007841"/>
    </source>
</evidence>
<reference evidence="12" key="2">
    <citation type="submission" date="2016-11" db="UniProtKB">
        <authorList>
            <consortium name="WormBaseParasite"/>
        </authorList>
    </citation>
    <scope>IDENTIFICATION</scope>
</reference>
<proteinExistence type="inferred from homology"/>
<dbReference type="CDD" id="cd22526">
    <property type="entry name" value="KH-I_Rrp40"/>
    <property type="match status" value="1"/>
</dbReference>
<dbReference type="SMART" id="SM00028">
    <property type="entry name" value="TPR"/>
    <property type="match status" value="2"/>
</dbReference>
<dbReference type="PROSITE" id="PS50297">
    <property type="entry name" value="ANK_REP_REGION"/>
    <property type="match status" value="3"/>
</dbReference>
<dbReference type="InterPro" id="IPR032675">
    <property type="entry name" value="LRR_dom_sf"/>
</dbReference>
<dbReference type="STRING" id="7209.A0A1I7W3I7"/>
<name>A0A1I7W3I7_LOALO</name>
<evidence type="ECO:0000259" key="10">
    <source>
        <dbReference type="Pfam" id="PF15985"/>
    </source>
</evidence>
<dbReference type="InterPro" id="IPR049469">
    <property type="entry name" value="RRP40_KH-I"/>
</dbReference>
<dbReference type="Gene3D" id="3.30.1370.10">
    <property type="entry name" value="K Homology domain, type 1"/>
    <property type="match status" value="1"/>
</dbReference>
<protein>
    <recommendedName>
        <fullName evidence="7">Ribosomal RNA-processing protein 40</fullName>
    </recommendedName>
</protein>
<dbReference type="WBParaSite" id="EN70_9260">
    <property type="protein sequence ID" value="EN70_9260"/>
    <property type="gene ID" value="EN70_9260"/>
</dbReference>
<reference evidence="11" key="1">
    <citation type="submission" date="2012-04" db="EMBL/GenBank/DDBJ databases">
        <title>The Genome Sequence of Loa loa.</title>
        <authorList>
            <consortium name="The Broad Institute Genome Sequencing Platform"/>
            <consortium name="Broad Institute Genome Sequencing Center for Infectious Disease"/>
            <person name="Nutman T.B."/>
            <person name="Fink D.L."/>
            <person name="Russ C."/>
            <person name="Young S."/>
            <person name="Zeng Q."/>
            <person name="Gargeya S."/>
            <person name="Alvarado L."/>
            <person name="Berlin A."/>
            <person name="Chapman S.B."/>
            <person name="Chen Z."/>
            <person name="Freedman E."/>
            <person name="Gellesch M."/>
            <person name="Goldberg J."/>
            <person name="Griggs A."/>
            <person name="Gujja S."/>
            <person name="Heilman E.R."/>
            <person name="Heiman D."/>
            <person name="Howarth C."/>
            <person name="Mehta T."/>
            <person name="Neiman D."/>
            <person name="Pearson M."/>
            <person name="Roberts A."/>
            <person name="Saif S."/>
            <person name="Shea T."/>
            <person name="Shenoy N."/>
            <person name="Sisk P."/>
            <person name="Stolte C."/>
            <person name="Sykes S."/>
            <person name="White J."/>
            <person name="Yandava C."/>
            <person name="Haas B."/>
            <person name="Henn M.R."/>
            <person name="Nusbaum C."/>
            <person name="Birren B."/>
        </authorList>
    </citation>
    <scope>NUCLEOTIDE SEQUENCE [LARGE SCALE GENOMIC DNA]</scope>
</reference>
<dbReference type="InterPro" id="IPR052311">
    <property type="entry name" value="MMS22L-TONSL_complex_comp"/>
</dbReference>
<sequence>MPKKKRRGNEYIQELERQLQKSVKHQDDRKVCDFCVELGDEYRRIGSLHDALSYYQKSVQLAEKLKIYENAVFAHRAIAEILVDPGIQKNTKALEHGKKYLEAASRSGKIHFIQLAYHVLGWLHLQIYLNSNAKQESLLEKAKQWCEKSLVYLSKHALDIDCDKDAVRMGEDSRSRKARLQQVLSQICDKMNLQNLSLRYHNAAMAYATRAGDHDLQYRCLLSKMNFSGDQRLKTAIELVHVAANLDQQASFEAKFILAQEKIRAKDFVGAKWDLISMLASKGHEKLDAEEQRSFYQTLITVYKTIERLRMLPNADERLKMKINEKVADSLYETGFCEISLEYYKQMLTYAWQTEDKIKALVSVAETAKELDRYEEAFNCFTEVENLENTLNICSAKKADTSLCIANVAANIHSFTPKEVLEFFRKSECLAIYNHQKKTLYENMVAYMDKNDVGEDLRVEIEAKLVCLSNDPEDDDRKSESDEGNDENFVDEWDDLSDTQILARCHEEANRHSMEERIRSEKDKKINLYGETRMHEAARGSDTHYLKMLIDMGYNINARDEGGWTPLHEAVGALKFENVRILVGHGANLDLRSNEGTLSADGERTDSGGLTPLMEACDRGATAIVDLLLGFGANVAIKNCDDWTALDFFRNAMKMGMVEDDVMEEAKRLISIMETRLIEVNIAINAEPPPKKLKLNDKTKPKIHSSAASGKILDPNVSNLQEYRKTMNVVGRGTTHDRINVLLNGLDTDDLFDEDEEDEIWHTRHSSPTLDDALIGVDDFTGFPSPHRASSSFSTSSLPPLLNKQRIARTESAKKAPQVTKNFSTDFCDELSHRSGSTLLPEPFVTPELGQNKRSRLRVKRNIEEDSDDDIVISCPVVRKTQAGNISNIELQPSKCCSMGNAGVFSNLQESKTPSSSSFVSSSIKNQIFIKIIMMKDDGAHLKTKGMPFASSCFIGDIRKRCKEELKGDVEYTSMIICHDDCELSDDTPIELVLADDKTLKCIISGWAKPSAAQIYAKRTKRLMANVLHAFVESTSGSLDLREMNIGQDDAVCSAVEVLQSNLLELYLDGNSLSTSFIDLVSKILRHLTLLNLPCCALKSKHLRELIGDYSVCDALTKLDLSYNNLSDNGSDHLATFISLCPNLIDLKLVSCNISRSATNCLILQIKKIISLELLDLSFNSEINSNHASEIIQACKSLKYLDLSCTAVSKIDILPGEEKKLEVLKLPLNSLHNPDYIIQWSLTCCPNMLLLDLSATTVVPSVVELCLKIKANKMPFTTVFLADCSLLEANPEEIVDILKAALITSSTIIGCGLERVINNPDQLLVVQPGIRRVSHGKQWMAVHSRRYVPQKGDFVIGIVTSVHGETFKIDIGAADIAFISFLSFEGATRRNRPNLKVGDLIYASVTTATKHLEPELTCVDGEGRARGMGPLPSGGFLFKTSLNLVRRILSPTSKLLSLIGKDIKFEITSGINGRIWIKGINVVEVIAVYRIIKDSEFIPEPDIPAFVDKQISRLYGFPVVTDDSNNDRIS</sequence>
<keyword evidence="8" id="KW-0040">ANK repeat</keyword>
<dbReference type="InParanoid" id="A0A1I7W3I7"/>
<evidence type="ECO:0000313" key="11">
    <source>
        <dbReference type="Proteomes" id="UP000095285"/>
    </source>
</evidence>
<keyword evidence="6" id="KW-0539">Nucleus</keyword>
<dbReference type="FunFam" id="2.40.50.140:FF:000112">
    <property type="entry name" value="Exosome complex component RRP40"/>
    <property type="match status" value="1"/>
</dbReference>
<dbReference type="SUPFAM" id="SSF48452">
    <property type="entry name" value="TPR-like"/>
    <property type="match status" value="1"/>
</dbReference>